<feature type="region of interest" description="Disordered" evidence="4">
    <location>
        <begin position="161"/>
        <end position="219"/>
    </location>
</feature>
<evidence type="ECO:0000259" key="5">
    <source>
        <dbReference type="PROSITE" id="PS50002"/>
    </source>
</evidence>
<dbReference type="PROSITE" id="PS01159">
    <property type="entry name" value="WW_DOMAIN_1"/>
    <property type="match status" value="3"/>
</dbReference>
<keyword evidence="2" id="KW-0343">GTPase activation</keyword>
<dbReference type="InterPro" id="IPR001202">
    <property type="entry name" value="WW_dom"/>
</dbReference>
<dbReference type="SMART" id="SM00233">
    <property type="entry name" value="PH"/>
    <property type="match status" value="1"/>
</dbReference>
<dbReference type="SMART" id="SM00456">
    <property type="entry name" value="WW"/>
    <property type="match status" value="3"/>
</dbReference>
<feature type="region of interest" description="Disordered" evidence="4">
    <location>
        <begin position="260"/>
        <end position="295"/>
    </location>
</feature>
<dbReference type="GO" id="GO:0005096">
    <property type="term" value="F:GTPase activator activity"/>
    <property type="evidence" value="ECO:0007669"/>
    <property type="project" value="UniProtKB-KW"/>
</dbReference>
<feature type="region of interest" description="Disordered" evidence="4">
    <location>
        <begin position="419"/>
        <end position="486"/>
    </location>
</feature>
<dbReference type="OrthoDB" id="79452at2759"/>
<keyword evidence="1 3" id="KW-0728">SH3 domain</keyword>
<dbReference type="InterPro" id="IPR036020">
    <property type="entry name" value="WW_dom_sf"/>
</dbReference>
<feature type="region of interest" description="Disordered" evidence="4">
    <location>
        <begin position="315"/>
        <end position="404"/>
    </location>
</feature>
<evidence type="ECO:0000256" key="2">
    <source>
        <dbReference type="ARBA" id="ARBA00022468"/>
    </source>
</evidence>
<feature type="compositionally biased region" description="Low complexity" evidence="4">
    <location>
        <begin position="477"/>
        <end position="486"/>
    </location>
</feature>
<dbReference type="Pfam" id="PF00620">
    <property type="entry name" value="RhoGAP"/>
    <property type="match status" value="1"/>
</dbReference>
<evidence type="ECO:0000259" key="6">
    <source>
        <dbReference type="PROSITE" id="PS50003"/>
    </source>
</evidence>
<feature type="compositionally biased region" description="Low complexity" evidence="4">
    <location>
        <begin position="260"/>
        <end position="269"/>
    </location>
</feature>
<feature type="region of interest" description="Disordered" evidence="4">
    <location>
        <begin position="755"/>
        <end position="798"/>
    </location>
</feature>
<dbReference type="FunFam" id="2.30.29.30:FF:000100">
    <property type="entry name" value="Rho GTPase activating protein 12"/>
    <property type="match status" value="1"/>
</dbReference>
<evidence type="ECO:0000313" key="9">
    <source>
        <dbReference type="Proteomes" id="UP000504632"/>
    </source>
</evidence>
<feature type="compositionally biased region" description="Polar residues" evidence="4">
    <location>
        <begin position="207"/>
        <end position="219"/>
    </location>
</feature>
<feature type="region of interest" description="Disordered" evidence="4">
    <location>
        <begin position="610"/>
        <end position="651"/>
    </location>
</feature>
<evidence type="ECO:0000259" key="7">
    <source>
        <dbReference type="PROSITE" id="PS50020"/>
    </source>
</evidence>
<dbReference type="CTD" id="201176"/>
<keyword evidence="9" id="KW-1185">Reference proteome</keyword>
<feature type="domain" description="WW" evidence="7">
    <location>
        <begin position="341"/>
        <end position="370"/>
    </location>
</feature>
<dbReference type="PROSITE" id="PS50020">
    <property type="entry name" value="WW_DOMAIN_2"/>
    <property type="match status" value="3"/>
</dbReference>
<dbReference type="InterPro" id="IPR036028">
    <property type="entry name" value="SH3-like_dom_sf"/>
</dbReference>
<feature type="domain" description="PH" evidence="6">
    <location>
        <begin position="633"/>
        <end position="747"/>
    </location>
</feature>
<dbReference type="Proteomes" id="UP000504632">
    <property type="component" value="Chromosome 5"/>
</dbReference>
<dbReference type="InterPro" id="IPR001452">
    <property type="entry name" value="SH3_domain"/>
</dbReference>
<dbReference type="RefSeq" id="XP_030630924.1">
    <property type="nucleotide sequence ID" value="XM_030775064.1"/>
</dbReference>
<dbReference type="SUPFAM" id="SSF48350">
    <property type="entry name" value="GTPase activation domain, GAP"/>
    <property type="match status" value="1"/>
</dbReference>
<evidence type="ECO:0000256" key="1">
    <source>
        <dbReference type="ARBA" id="ARBA00022443"/>
    </source>
</evidence>
<dbReference type="Gene3D" id="2.30.29.30">
    <property type="entry name" value="Pleckstrin-homology domain (PH domain)/Phosphotyrosine-binding domain (PTB)"/>
    <property type="match status" value="1"/>
</dbReference>
<protein>
    <submittedName>
        <fullName evidence="10">Rho GTPase-activating protein 27</fullName>
    </submittedName>
</protein>
<dbReference type="SUPFAM" id="SSF50044">
    <property type="entry name" value="SH3-domain"/>
    <property type="match status" value="1"/>
</dbReference>
<reference evidence="10" key="1">
    <citation type="submission" date="2025-08" db="UniProtKB">
        <authorList>
            <consortium name="RefSeq"/>
        </authorList>
    </citation>
    <scope>IDENTIFICATION</scope>
</reference>
<dbReference type="GO" id="GO:0005737">
    <property type="term" value="C:cytoplasm"/>
    <property type="evidence" value="ECO:0007669"/>
    <property type="project" value="TreeGrafter"/>
</dbReference>
<dbReference type="InterPro" id="IPR000198">
    <property type="entry name" value="RhoGAP_dom"/>
</dbReference>
<dbReference type="GeneID" id="115812579"/>
<dbReference type="Gene3D" id="1.10.555.10">
    <property type="entry name" value="Rho GTPase activation protein"/>
    <property type="match status" value="1"/>
</dbReference>
<dbReference type="SUPFAM" id="SSF50729">
    <property type="entry name" value="PH domain-like"/>
    <property type="match status" value="1"/>
</dbReference>
<feature type="compositionally biased region" description="Polar residues" evidence="4">
    <location>
        <begin position="182"/>
        <end position="199"/>
    </location>
</feature>
<dbReference type="CDD" id="cd04403">
    <property type="entry name" value="RhoGAP_ARHGAP27_15_12_9"/>
    <property type="match status" value="1"/>
</dbReference>
<feature type="compositionally biased region" description="Acidic residues" evidence="4">
    <location>
        <begin position="455"/>
        <end position="465"/>
    </location>
</feature>
<accession>A0A6J2VFP5</accession>
<feature type="compositionally biased region" description="Low complexity" evidence="4">
    <location>
        <begin position="615"/>
        <end position="624"/>
    </location>
</feature>
<dbReference type="InterPro" id="IPR050729">
    <property type="entry name" value="Rho-GAP"/>
</dbReference>
<dbReference type="SUPFAM" id="SSF51045">
    <property type="entry name" value="WW domain"/>
    <property type="match status" value="2"/>
</dbReference>
<dbReference type="PROSITE" id="PS50002">
    <property type="entry name" value="SH3"/>
    <property type="match status" value="1"/>
</dbReference>
<dbReference type="AlphaFoldDB" id="A0A6J2VFP5"/>
<feature type="domain" description="SH3" evidence="5">
    <location>
        <begin position="2"/>
        <end position="65"/>
    </location>
</feature>
<dbReference type="PANTHER" id="PTHR23176">
    <property type="entry name" value="RHO/RAC/CDC GTPASE-ACTIVATING PROTEIN"/>
    <property type="match status" value="1"/>
</dbReference>
<dbReference type="PROSITE" id="PS50003">
    <property type="entry name" value="PH_DOMAIN"/>
    <property type="match status" value="1"/>
</dbReference>
<feature type="domain" description="WW" evidence="7">
    <location>
        <begin position="405"/>
        <end position="435"/>
    </location>
</feature>
<gene>
    <name evidence="10" type="primary">arhgap27</name>
</gene>
<feature type="compositionally biased region" description="Basic and acidic residues" evidence="4">
    <location>
        <begin position="755"/>
        <end position="782"/>
    </location>
</feature>
<dbReference type="Pfam" id="PF00018">
    <property type="entry name" value="SH3_1"/>
    <property type="match status" value="1"/>
</dbReference>
<feature type="compositionally biased region" description="Pro residues" evidence="4">
    <location>
        <begin position="467"/>
        <end position="476"/>
    </location>
</feature>
<name>A0A6J2VFP5_CHACN</name>
<dbReference type="PROSITE" id="PS50238">
    <property type="entry name" value="RHOGAP"/>
    <property type="match status" value="1"/>
</dbReference>
<dbReference type="Pfam" id="PF00169">
    <property type="entry name" value="PH"/>
    <property type="match status" value="1"/>
</dbReference>
<evidence type="ECO:0000256" key="4">
    <source>
        <dbReference type="SAM" id="MobiDB-lite"/>
    </source>
</evidence>
<dbReference type="Pfam" id="PF00397">
    <property type="entry name" value="WW"/>
    <property type="match status" value="2"/>
</dbReference>
<evidence type="ECO:0000313" key="10">
    <source>
        <dbReference type="RefSeq" id="XP_030630924.1"/>
    </source>
</evidence>
<dbReference type="GO" id="GO:0007165">
    <property type="term" value="P:signal transduction"/>
    <property type="evidence" value="ECO:0007669"/>
    <property type="project" value="InterPro"/>
</dbReference>
<evidence type="ECO:0000259" key="8">
    <source>
        <dbReference type="PROSITE" id="PS50238"/>
    </source>
</evidence>
<dbReference type="Gene3D" id="2.30.30.40">
    <property type="entry name" value="SH3 Domains"/>
    <property type="match status" value="1"/>
</dbReference>
<dbReference type="InterPro" id="IPR008936">
    <property type="entry name" value="Rho_GTPase_activation_prot"/>
</dbReference>
<evidence type="ECO:0000256" key="3">
    <source>
        <dbReference type="PROSITE-ProRule" id="PRU00192"/>
    </source>
</evidence>
<feature type="domain" description="WW" evidence="7">
    <location>
        <begin position="532"/>
        <end position="559"/>
    </location>
</feature>
<dbReference type="FunFam" id="1.10.555.10:FF:000003">
    <property type="entry name" value="Putative rho GTPase-activating protein 12"/>
    <property type="match status" value="1"/>
</dbReference>
<dbReference type="InterPro" id="IPR001849">
    <property type="entry name" value="PH_domain"/>
</dbReference>
<dbReference type="CDD" id="cd00201">
    <property type="entry name" value="WW"/>
    <property type="match status" value="2"/>
</dbReference>
<dbReference type="InterPro" id="IPR011993">
    <property type="entry name" value="PH-like_dom_sf"/>
</dbReference>
<dbReference type="PANTHER" id="PTHR23176:SF104">
    <property type="entry name" value="RHO GTPASE-ACTIVATING PROTEIN 27"/>
    <property type="match status" value="1"/>
</dbReference>
<dbReference type="InParanoid" id="A0A6J2VFP5"/>
<organism evidence="9 10">
    <name type="scientific">Chanos chanos</name>
    <name type="common">Milkfish</name>
    <name type="synonym">Mugil chanos</name>
    <dbReference type="NCBI Taxonomy" id="29144"/>
    <lineage>
        <taxon>Eukaryota</taxon>
        <taxon>Metazoa</taxon>
        <taxon>Chordata</taxon>
        <taxon>Craniata</taxon>
        <taxon>Vertebrata</taxon>
        <taxon>Euteleostomi</taxon>
        <taxon>Actinopterygii</taxon>
        <taxon>Neopterygii</taxon>
        <taxon>Teleostei</taxon>
        <taxon>Ostariophysi</taxon>
        <taxon>Gonorynchiformes</taxon>
        <taxon>Chanidae</taxon>
        <taxon>Chanos</taxon>
    </lineage>
</organism>
<dbReference type="SMART" id="SM00324">
    <property type="entry name" value="RhoGAP"/>
    <property type="match status" value="1"/>
</dbReference>
<dbReference type="Gene3D" id="2.20.70.10">
    <property type="match status" value="2"/>
</dbReference>
<feature type="domain" description="Rho-GAP" evidence="8">
    <location>
        <begin position="833"/>
        <end position="1020"/>
    </location>
</feature>
<feature type="compositionally biased region" description="Low complexity" evidence="4">
    <location>
        <begin position="317"/>
        <end position="327"/>
    </location>
</feature>
<proteinExistence type="predicted"/>
<feature type="compositionally biased region" description="Pro residues" evidence="4">
    <location>
        <begin position="435"/>
        <end position="444"/>
    </location>
</feature>
<sequence>MSITDLVLVNFEYEYETRDGKKVSIKPNEQYILIAKTNDHWWHVRKDETTKPFYIPAKYVTELPPEDIQTPLAPPVEFSGDDNVQPCIDTTPTTPPLVGVTLRVPKSIKNDTEKNGQRISTFTIPQDLYKSKLWESENSTSEMEVTDFYMDVTQFNLAHKDLSKTTPPDTEETVDSLPPAPQFSSDDAITTTVSTQDKPQPTLKLETGSQWPESQPSLLQGPSCEQLWELMDDGIYESIPEVQLPEPKVPEEMMQETEQAVSAPSAVAPVSPPAEAQDEMPESFPDPPAPEQVEHNDESLTAVYVNVSQIRKSIAESPPTSYFSSSSPEPPSNTLDTGLEGWEVHTDSESGQEYYYHPASGRTTWDHPLNDMDPEGVAEESSLSPKPCQSLPQSPEACSPPRKFSGWERLLDESTGQHYFFNRDSGQSSWDPPEGLQPPSPPSMDPRDDGPPPLPEEDYPAEEDYPSYPPPEPQEPMSPSSCSSPSEYSLAHVKRAVIPRACLDRTAPAGWTLHVDPDGTWVFTSDYTQEQWIKSLDERGQTYYYLRDGSQSQWNLPEVRQSHSPSQCRLGNGGPVEPDGMGVMRNWRHSMGSTLDEHLYSTSSKFHPAHHRNVSDYSSDASSSPETQHQLPNLEKAGILNKTKVSENGKKVRKNWAQSWTVLHGGVLTFHKDPKSAPSGGLTKTNQIVPEFTVELKGAVISKASKDKSSKKNVLELKSRNGSEFLIQYDTESIINDWYNIILETIQQLDIEQHSDNEDDVSEKLPSTDRESKLSGTLDRRRISTAGKQPSVSSIPEMDQKKVRTKLRKFLLKRPTPQSIREKGYLRDNVFGCHLATLCDQEKSTVPSFVEKCIHTVEERGLGIDGIYRVSGNLAVIQKLRHKADHEDLDLNEGHWDIHVITGALKLFFRELQEPLFPYSHFNNFVQAIKIPDRNTKVAYMSDLVKSLPKSNHDTMRALFRHLRNVIEHGDENRMTVQNVAIVFGPTLLRPEMESPNITMYMIFQNQIVEFILNEYENIF</sequence>